<feature type="transmembrane region" description="Helical" evidence="1">
    <location>
        <begin position="6"/>
        <end position="36"/>
    </location>
</feature>
<accession>A0ABW5RUI2</accession>
<keyword evidence="3" id="KW-1185">Reference proteome</keyword>
<dbReference type="RefSeq" id="WP_377936890.1">
    <property type="nucleotide sequence ID" value="NZ_JBHUMF010000031.1"/>
</dbReference>
<name>A0ABW5RUI2_9BACI</name>
<keyword evidence="1" id="KW-1133">Transmembrane helix</keyword>
<evidence type="ECO:0000256" key="1">
    <source>
        <dbReference type="SAM" id="Phobius"/>
    </source>
</evidence>
<keyword evidence="1" id="KW-0812">Transmembrane</keyword>
<comment type="caution">
    <text evidence="2">The sequence shown here is derived from an EMBL/GenBank/DDBJ whole genome shotgun (WGS) entry which is preliminary data.</text>
</comment>
<keyword evidence="1" id="KW-0472">Membrane</keyword>
<evidence type="ECO:0000313" key="2">
    <source>
        <dbReference type="EMBL" id="MFD2682188.1"/>
    </source>
</evidence>
<sequence length="51" mass="6113">MELVFFYLVYLLVGYALLIYLLGVTVMGGYFFLYFCRNQIESVKQRFLRSD</sequence>
<dbReference type="Proteomes" id="UP001597506">
    <property type="component" value="Unassembled WGS sequence"/>
</dbReference>
<evidence type="ECO:0008006" key="4">
    <source>
        <dbReference type="Google" id="ProtNLM"/>
    </source>
</evidence>
<proteinExistence type="predicted"/>
<gene>
    <name evidence="2" type="ORF">ACFSUL_15720</name>
</gene>
<dbReference type="EMBL" id="JBHUMF010000031">
    <property type="protein sequence ID" value="MFD2682188.1"/>
    <property type="molecule type" value="Genomic_DNA"/>
</dbReference>
<evidence type="ECO:0000313" key="3">
    <source>
        <dbReference type="Proteomes" id="UP001597506"/>
    </source>
</evidence>
<organism evidence="2 3">
    <name type="scientific">Bacillus seohaeanensis</name>
    <dbReference type="NCBI Taxonomy" id="284580"/>
    <lineage>
        <taxon>Bacteria</taxon>
        <taxon>Bacillati</taxon>
        <taxon>Bacillota</taxon>
        <taxon>Bacilli</taxon>
        <taxon>Bacillales</taxon>
        <taxon>Bacillaceae</taxon>
        <taxon>Bacillus</taxon>
    </lineage>
</organism>
<reference evidence="3" key="1">
    <citation type="journal article" date="2019" name="Int. J. Syst. Evol. Microbiol.">
        <title>The Global Catalogue of Microorganisms (GCM) 10K type strain sequencing project: providing services to taxonomists for standard genome sequencing and annotation.</title>
        <authorList>
            <consortium name="The Broad Institute Genomics Platform"/>
            <consortium name="The Broad Institute Genome Sequencing Center for Infectious Disease"/>
            <person name="Wu L."/>
            <person name="Ma J."/>
        </authorList>
    </citation>
    <scope>NUCLEOTIDE SEQUENCE [LARGE SCALE GENOMIC DNA]</scope>
    <source>
        <strain evidence="3">KCTC 3913</strain>
    </source>
</reference>
<protein>
    <recommendedName>
        <fullName evidence="4">DUF4083 domain-containing protein</fullName>
    </recommendedName>
</protein>